<dbReference type="OrthoDB" id="62798at2759"/>
<sequence length="92" mass="10306">MRMPVGTAREQSVMEGHVIFLLQCECFAVGAMSLKPCARRWANVVARTSCSTNDEPIKDPKPFPSSQTITHRSTLHIRLVKIYSNCNTAQEL</sequence>
<keyword evidence="2" id="KW-1185">Reference proteome</keyword>
<dbReference type="EMBL" id="CP097504">
    <property type="protein sequence ID" value="URD90596.1"/>
    <property type="molecule type" value="Genomic_DNA"/>
</dbReference>
<evidence type="ECO:0000313" key="2">
    <source>
        <dbReference type="Proteomes" id="UP001055439"/>
    </source>
</evidence>
<name>A0A9E7F8E1_9LILI</name>
<dbReference type="AlphaFoldDB" id="A0A9E7F8E1"/>
<gene>
    <name evidence="1" type="ORF">MUK42_28146</name>
</gene>
<organism evidence="1 2">
    <name type="scientific">Musa troglodytarum</name>
    <name type="common">fe'i banana</name>
    <dbReference type="NCBI Taxonomy" id="320322"/>
    <lineage>
        <taxon>Eukaryota</taxon>
        <taxon>Viridiplantae</taxon>
        <taxon>Streptophyta</taxon>
        <taxon>Embryophyta</taxon>
        <taxon>Tracheophyta</taxon>
        <taxon>Spermatophyta</taxon>
        <taxon>Magnoliopsida</taxon>
        <taxon>Liliopsida</taxon>
        <taxon>Zingiberales</taxon>
        <taxon>Musaceae</taxon>
        <taxon>Musa</taxon>
    </lineage>
</organism>
<protein>
    <submittedName>
        <fullName evidence="1">Type I inositol-1,4,5-trisphosphate 5-phosphatase</fullName>
    </submittedName>
</protein>
<dbReference type="Proteomes" id="UP001055439">
    <property type="component" value="Chromosome 2"/>
</dbReference>
<reference evidence="1" key="1">
    <citation type="submission" date="2022-05" db="EMBL/GenBank/DDBJ databases">
        <title>The Musa troglodytarum L. genome provides insights into the mechanism of non-climacteric behaviour and enrichment of carotenoids.</title>
        <authorList>
            <person name="Wang J."/>
        </authorList>
    </citation>
    <scope>NUCLEOTIDE SEQUENCE</scope>
    <source>
        <tissue evidence="1">Leaf</tissue>
    </source>
</reference>
<proteinExistence type="predicted"/>
<evidence type="ECO:0000313" key="1">
    <source>
        <dbReference type="EMBL" id="URD90596.1"/>
    </source>
</evidence>
<accession>A0A9E7F8E1</accession>